<evidence type="ECO:0000256" key="5">
    <source>
        <dbReference type="ARBA" id="ARBA00022857"/>
    </source>
</evidence>
<gene>
    <name evidence="14" type="ORF">NQ315_006439</name>
</gene>
<sequence>MHKDVLDPVTTEDTEPNLGPTPIQRFYDKANIFLTGGTGFIGILLLEKLLVSCPGISKIYMLVRPKKGKSVQTRLDELFEGVIFSRVRSKCPSFKEKIIPVEGDCELPQLGLGLQQQEILKKEVHIVFHVAATVRFDEGLKKACFINVRGVRDVVRLAHQMANLKSFVHVSTAYSNCINDFIKEEVYPPPIHYNELLKVVEVLPDGLLATITPQLLGKFPNTYTYTKQIGEDVVKREGKGLPIGIHRPSIVISTYKEPLKGWVNNVYGAAGLLLGSGLGIIRVLQIRGDLILNYVPADMVVNSIIASAWDITSKSKDSVPVYNYESSPSPDTNYDDYMRKARRMANKYYSVKGIWTVYSVSCESDFGYTVATFFLHTIPGLLADAVLYCLGKQPMMTKIYRKIHNMNNALVYFAMKGWEFESSNTRHLVEKMSNRDKAIFYSDMKYFNWDTFIDDYALGMRAYLAQDPVDTLEEGQRKLRKLTWIDWIMKVGCRYCTRSNPDPVTTERNLDPTPIQRFYDKANIFLTGGTGFIGILLLEKLLVSCPGISKIYILVRPKKGKSVQTRLDELFEDVVFSRVRSKCPSFKEKFIPVEGDCELPQLGLGLQQQEILKKEVHIVFHVAATVRFDEGLKKACFINVRGVRDVVRLAHQMANLKSFVHVSTAYSNCINDFIKEEVYPPPIHYNELLKVVEVLPDGLLATITPQLLGKFPNTYTYTKQIGEDVVKREGKGLPIGIHRPSIVISTYKEPLKGWVNNMYGPAGLELGTGLGIIRVLQIRGDLILNYVPADMVVNSIIASAWDITSKSKDSVPVYNYESSPSPDTNYDDYIRKAKRMANKYYSVKGIWTVYSVSCESDFGYTVATFFLHTIPGLLADAVLYCLGKEPMMTKIYRKIHNMNNALVYFTTKGWEFESSNTRHLVEKMSNRDKAIFYSDMKYFNWDTFIDDYALGMRAYVAQDPVDTLEEGQRKLRKLTWINWIMKVGCRYCTRSNPDPVTTERNLDPTPIQRFYDKATIFLTGGTGFLGILLLEKLLVSCPGISKIYMLVRPKKGKSVQTRLDELFEDVVFSRVRSKCPSFKEKIIPVEGDCELPQLGLGLQQQEILKKEVDVVFHVAATVRFDEGLKRACFINIRGVRDILRLAHQMANLKSFVHVSTAYSNCINDFIKEEIYSPPMDYNKLLKVVEVLPDDILTTITPLLQGRFPNTYTYTKQLGEDVVRRESKGLPIGIHRPSIVLSTYKEPLEGWTNNVYGPAGLALGGGLGFVRVIQVATDVVANFVPADMVVNSIIASACDVADRSVGGSPEEVPVYNYEGSPGPDMTYETYINKCLLFDYKYFSVRAMWYTCIKVCESRLGYIIATFFLHTVPGAFGDAVLYCLGKRPMMLKIYRKLHKMNHILTYFSLREWSFESNNTRRLVKNMSDEDRRIFFCDMKDVDWDEYLELYVLGLRQYLAKDPLDTLEAGQKKLRRFYWLHQTVKAVLVICLLGLVRYLYLSISSI</sequence>
<keyword evidence="7 10" id="KW-0443">Lipid metabolism</keyword>
<keyword evidence="10" id="KW-0560">Oxidoreductase</keyword>
<evidence type="ECO:0000259" key="12">
    <source>
        <dbReference type="Pfam" id="PF03015"/>
    </source>
</evidence>
<dbReference type="Gene3D" id="3.40.50.720">
    <property type="entry name" value="NAD(P)-binding Rossmann-like Domain"/>
    <property type="match status" value="3"/>
</dbReference>
<dbReference type="EC" id="1.2.1.84" evidence="10"/>
<reference evidence="14 15" key="1">
    <citation type="journal article" date="2023" name="Insect Mol. Biol.">
        <title>Genome sequencing provides insights into the evolution of gene families encoding plant cell wall-degrading enzymes in longhorned beetles.</title>
        <authorList>
            <person name="Shin N.R."/>
            <person name="Okamura Y."/>
            <person name="Kirsch R."/>
            <person name="Pauchet Y."/>
        </authorList>
    </citation>
    <scope>NUCLEOTIDE SEQUENCE [LARGE SCALE GENOMIC DNA]</scope>
    <source>
        <strain evidence="14">EAD_L_NR</strain>
    </source>
</reference>
<protein>
    <recommendedName>
        <fullName evidence="10">Fatty acyl-CoA reductase</fullName>
        <ecNumber evidence="10">1.2.1.84</ecNumber>
    </recommendedName>
</protein>
<dbReference type="InterPro" id="IPR033640">
    <property type="entry name" value="FAR_C"/>
</dbReference>
<dbReference type="GO" id="GO:0016020">
    <property type="term" value="C:membrane"/>
    <property type="evidence" value="ECO:0007669"/>
    <property type="project" value="UniProtKB-SubCell"/>
</dbReference>
<comment type="function">
    <text evidence="10">Catalyzes the reduction of fatty acyl-CoA to fatty alcohols.</text>
</comment>
<organism evidence="14 15">
    <name type="scientific">Exocentrus adspersus</name>
    <dbReference type="NCBI Taxonomy" id="1586481"/>
    <lineage>
        <taxon>Eukaryota</taxon>
        <taxon>Metazoa</taxon>
        <taxon>Ecdysozoa</taxon>
        <taxon>Arthropoda</taxon>
        <taxon>Hexapoda</taxon>
        <taxon>Insecta</taxon>
        <taxon>Pterygota</taxon>
        <taxon>Neoptera</taxon>
        <taxon>Endopterygota</taxon>
        <taxon>Coleoptera</taxon>
        <taxon>Polyphaga</taxon>
        <taxon>Cucujiformia</taxon>
        <taxon>Chrysomeloidea</taxon>
        <taxon>Cerambycidae</taxon>
        <taxon>Lamiinae</taxon>
        <taxon>Acanthocinini</taxon>
        <taxon>Exocentrus</taxon>
    </lineage>
</organism>
<evidence type="ECO:0000256" key="3">
    <source>
        <dbReference type="ARBA" id="ARBA00022516"/>
    </source>
</evidence>
<evidence type="ECO:0000256" key="10">
    <source>
        <dbReference type="RuleBase" id="RU363097"/>
    </source>
</evidence>
<feature type="domain" description="Thioester reductase (TE)" evidence="13">
    <location>
        <begin position="34"/>
        <end position="304"/>
    </location>
</feature>
<keyword evidence="8 10" id="KW-0472">Membrane</keyword>
<dbReference type="FunFam" id="3.40.50.720:FF:000143">
    <property type="entry name" value="Fatty acyl-CoA reductase"/>
    <property type="match status" value="3"/>
</dbReference>
<comment type="caution">
    <text evidence="14">The sequence shown here is derived from an EMBL/GenBank/DDBJ whole genome shotgun (WGS) entry which is preliminary data.</text>
</comment>
<feature type="domain" description="Thioester reductase (TE)" evidence="13">
    <location>
        <begin position="526"/>
        <end position="796"/>
    </location>
</feature>
<keyword evidence="3 10" id="KW-0444">Lipid biosynthesis</keyword>
<feature type="transmembrane region" description="Helical" evidence="10">
    <location>
        <begin position="1470"/>
        <end position="1493"/>
    </location>
</feature>
<dbReference type="GO" id="GO:0102965">
    <property type="term" value="F:alcohol-forming long-chain fatty acyl-CoA reductase activity"/>
    <property type="evidence" value="ECO:0007669"/>
    <property type="project" value="UniProtKB-EC"/>
</dbReference>
<evidence type="ECO:0000256" key="4">
    <source>
        <dbReference type="ARBA" id="ARBA00022692"/>
    </source>
</evidence>
<dbReference type="PANTHER" id="PTHR11011">
    <property type="entry name" value="MALE STERILITY PROTEIN 2-RELATED"/>
    <property type="match status" value="1"/>
</dbReference>
<dbReference type="EMBL" id="JANEYG010000016">
    <property type="protein sequence ID" value="KAJ8919910.1"/>
    <property type="molecule type" value="Genomic_DNA"/>
</dbReference>
<keyword evidence="4 10" id="KW-0812">Transmembrane</keyword>
<evidence type="ECO:0000256" key="7">
    <source>
        <dbReference type="ARBA" id="ARBA00023098"/>
    </source>
</evidence>
<feature type="domain" description="Fatty acyl-CoA reductase C-terminal" evidence="12">
    <location>
        <begin position="1363"/>
        <end position="1455"/>
    </location>
</feature>
<keyword evidence="15" id="KW-1185">Reference proteome</keyword>
<dbReference type="Pfam" id="PF03015">
    <property type="entry name" value="Sterile"/>
    <property type="match status" value="3"/>
</dbReference>
<keyword evidence="5 10" id="KW-0521">NADP</keyword>
<evidence type="ECO:0000256" key="1">
    <source>
        <dbReference type="ARBA" id="ARBA00004141"/>
    </source>
</evidence>
<dbReference type="SUPFAM" id="SSF51735">
    <property type="entry name" value="NAD(P)-binding Rossmann-fold domains"/>
    <property type="match status" value="3"/>
</dbReference>
<feature type="domain" description="Fatty acyl-CoA reductase C-terminal" evidence="12">
    <location>
        <begin position="867"/>
        <end position="958"/>
    </location>
</feature>
<name>A0AAV8W1H8_9CUCU</name>
<accession>A0AAV8W1H8</accession>
<dbReference type="GO" id="GO:0080019">
    <property type="term" value="F:alcohol-forming very long-chain fatty acyl-CoA reductase activity"/>
    <property type="evidence" value="ECO:0007669"/>
    <property type="project" value="InterPro"/>
</dbReference>
<dbReference type="Proteomes" id="UP001159042">
    <property type="component" value="Unassembled WGS sequence"/>
</dbReference>
<keyword evidence="6 10" id="KW-1133">Transmembrane helix</keyword>
<evidence type="ECO:0000259" key="13">
    <source>
        <dbReference type="Pfam" id="PF07993"/>
    </source>
</evidence>
<dbReference type="InterPro" id="IPR013120">
    <property type="entry name" value="FAR_NAD-bd"/>
</dbReference>
<evidence type="ECO:0000256" key="9">
    <source>
        <dbReference type="ARBA" id="ARBA00052530"/>
    </source>
</evidence>
<dbReference type="CDD" id="cd09071">
    <property type="entry name" value="FAR_C"/>
    <property type="match status" value="3"/>
</dbReference>
<feature type="region of interest" description="Disordered" evidence="11">
    <location>
        <begin position="1"/>
        <end position="22"/>
    </location>
</feature>
<dbReference type="CDD" id="cd05236">
    <property type="entry name" value="FAR-N_SDR_e"/>
    <property type="match status" value="3"/>
</dbReference>
<dbReference type="InterPro" id="IPR026055">
    <property type="entry name" value="FAR"/>
</dbReference>
<evidence type="ECO:0000256" key="6">
    <source>
        <dbReference type="ARBA" id="ARBA00022989"/>
    </source>
</evidence>
<evidence type="ECO:0000313" key="14">
    <source>
        <dbReference type="EMBL" id="KAJ8919910.1"/>
    </source>
</evidence>
<feature type="domain" description="Fatty acyl-CoA reductase C-terminal" evidence="12">
    <location>
        <begin position="375"/>
        <end position="466"/>
    </location>
</feature>
<evidence type="ECO:0000256" key="2">
    <source>
        <dbReference type="ARBA" id="ARBA00005928"/>
    </source>
</evidence>
<comment type="similarity">
    <text evidence="2 10">Belongs to the fatty acyl-CoA reductase family.</text>
</comment>
<dbReference type="GO" id="GO:0005777">
    <property type="term" value="C:peroxisome"/>
    <property type="evidence" value="ECO:0007669"/>
    <property type="project" value="TreeGrafter"/>
</dbReference>
<evidence type="ECO:0000256" key="11">
    <source>
        <dbReference type="SAM" id="MobiDB-lite"/>
    </source>
</evidence>
<dbReference type="GO" id="GO:0035336">
    <property type="term" value="P:long-chain fatty-acyl-CoA metabolic process"/>
    <property type="evidence" value="ECO:0007669"/>
    <property type="project" value="TreeGrafter"/>
</dbReference>
<evidence type="ECO:0000313" key="15">
    <source>
        <dbReference type="Proteomes" id="UP001159042"/>
    </source>
</evidence>
<comment type="catalytic activity">
    <reaction evidence="9 10">
        <text>a long-chain fatty acyl-CoA + 2 NADPH + 2 H(+) = a long-chain primary fatty alcohol + 2 NADP(+) + CoA</text>
        <dbReference type="Rhea" id="RHEA:52716"/>
        <dbReference type="ChEBI" id="CHEBI:15378"/>
        <dbReference type="ChEBI" id="CHEBI:57287"/>
        <dbReference type="ChEBI" id="CHEBI:57783"/>
        <dbReference type="ChEBI" id="CHEBI:58349"/>
        <dbReference type="ChEBI" id="CHEBI:77396"/>
        <dbReference type="ChEBI" id="CHEBI:83139"/>
        <dbReference type="EC" id="1.2.1.84"/>
    </reaction>
</comment>
<proteinExistence type="inferred from homology"/>
<dbReference type="Pfam" id="PF07993">
    <property type="entry name" value="NAD_binding_4"/>
    <property type="match status" value="3"/>
</dbReference>
<dbReference type="InterPro" id="IPR036291">
    <property type="entry name" value="NAD(P)-bd_dom_sf"/>
</dbReference>
<comment type="subcellular location">
    <subcellularLocation>
        <location evidence="1">Membrane</location>
        <topology evidence="1">Multi-pass membrane protein</topology>
    </subcellularLocation>
</comment>
<evidence type="ECO:0000256" key="8">
    <source>
        <dbReference type="ARBA" id="ARBA00023136"/>
    </source>
</evidence>
<dbReference type="PANTHER" id="PTHR11011:SF60">
    <property type="entry name" value="FATTY ACYL-COA REDUCTASE-RELATED"/>
    <property type="match status" value="1"/>
</dbReference>
<feature type="domain" description="Thioester reductase (TE)" evidence="13">
    <location>
        <begin position="1018"/>
        <end position="1288"/>
    </location>
</feature>
<feature type="transmembrane region" description="Helical" evidence="10">
    <location>
        <begin position="1354"/>
        <end position="1379"/>
    </location>
</feature>